<name>A0A9N9C8W0_9GLOM</name>
<organism evidence="2 3">
    <name type="scientific">Paraglomus occultum</name>
    <dbReference type="NCBI Taxonomy" id="144539"/>
    <lineage>
        <taxon>Eukaryota</taxon>
        <taxon>Fungi</taxon>
        <taxon>Fungi incertae sedis</taxon>
        <taxon>Mucoromycota</taxon>
        <taxon>Glomeromycotina</taxon>
        <taxon>Glomeromycetes</taxon>
        <taxon>Paraglomerales</taxon>
        <taxon>Paraglomeraceae</taxon>
        <taxon>Paraglomus</taxon>
    </lineage>
</organism>
<dbReference type="GO" id="GO:0005634">
    <property type="term" value="C:nucleus"/>
    <property type="evidence" value="ECO:0007669"/>
    <property type="project" value="UniProtKB-ARBA"/>
</dbReference>
<protein>
    <submittedName>
        <fullName evidence="2">5231_t:CDS:1</fullName>
    </submittedName>
</protein>
<gene>
    <name evidence="2" type="ORF">POCULU_LOCUS6998</name>
</gene>
<dbReference type="OrthoDB" id="5592268at2759"/>
<evidence type="ECO:0000313" key="3">
    <source>
        <dbReference type="Proteomes" id="UP000789572"/>
    </source>
</evidence>
<accession>A0A9N9C8W0</accession>
<dbReference type="InterPro" id="IPR012337">
    <property type="entry name" value="RNaseH-like_sf"/>
</dbReference>
<evidence type="ECO:0000313" key="2">
    <source>
        <dbReference type="EMBL" id="CAG8591496.1"/>
    </source>
</evidence>
<dbReference type="Pfam" id="PF00665">
    <property type="entry name" value="rve"/>
    <property type="match status" value="1"/>
</dbReference>
<dbReference type="Gene3D" id="1.10.340.70">
    <property type="match status" value="1"/>
</dbReference>
<dbReference type="FunFam" id="1.10.340.70:FF:000001">
    <property type="entry name" value="Retrovirus-related Pol polyprotein from transposon gypsy-like Protein"/>
    <property type="match status" value="1"/>
</dbReference>
<proteinExistence type="predicted"/>
<dbReference type="Proteomes" id="UP000789572">
    <property type="component" value="Unassembled WGS sequence"/>
</dbReference>
<dbReference type="InterPro" id="IPR041588">
    <property type="entry name" value="Integrase_H2C2"/>
</dbReference>
<dbReference type="FunFam" id="3.30.420.10:FF:000032">
    <property type="entry name" value="Retrovirus-related Pol polyprotein from transposon 297-like Protein"/>
    <property type="match status" value="1"/>
</dbReference>
<evidence type="ECO:0000259" key="1">
    <source>
        <dbReference type="PROSITE" id="PS50994"/>
    </source>
</evidence>
<dbReference type="Gene3D" id="3.30.420.10">
    <property type="entry name" value="Ribonuclease H-like superfamily/Ribonuclease H"/>
    <property type="match status" value="1"/>
</dbReference>
<dbReference type="InterPro" id="IPR036397">
    <property type="entry name" value="RNaseH_sf"/>
</dbReference>
<dbReference type="PANTHER" id="PTHR37984">
    <property type="entry name" value="PROTEIN CBG26694"/>
    <property type="match status" value="1"/>
</dbReference>
<dbReference type="SUPFAM" id="SSF53098">
    <property type="entry name" value="Ribonuclease H-like"/>
    <property type="match status" value="1"/>
</dbReference>
<dbReference type="GO" id="GO:0003676">
    <property type="term" value="F:nucleic acid binding"/>
    <property type="evidence" value="ECO:0007669"/>
    <property type="project" value="InterPro"/>
</dbReference>
<dbReference type="AlphaFoldDB" id="A0A9N9C8W0"/>
<dbReference type="GO" id="GO:0015074">
    <property type="term" value="P:DNA integration"/>
    <property type="evidence" value="ECO:0007669"/>
    <property type="project" value="InterPro"/>
</dbReference>
<sequence>MNTTEYEQIYNYLQNPNQRHVPRSIPQQSVNYTILEDRLFRKNNGKYLLVIQSPEVDQIVSYAHDHPMGGHFGFEKTLQKILQHYWWPKMGRYIEQYVKSCETCQKMKNPTKVEPLQSITPIGTMKKWGIDLIGPLPRTIKGNQYLVVSIDYLTKWPEAKAIGDKRAETVASFVVDEIICRHGVPSELVTDQGAEFNNQLLKHIAKKTSMTHILTSPYHPQANGQVERMNQTLAGTIRKLIEDYGNTWEEYVATALFAYRTTRQSTTKYTPFYLLHGYEAVTPLNKRLARIGNPKDLQKRLGQLIEILSNRVQARENIRERQKIQKKYYDRGLIGQSYIVGDLVWIDKKVLRRIPRDKMDPKLEGPFIIMRKNKNGTYYVKDRKTGVELKTAYSGDKFRKYIIQRRWGEPMVEIEQLEGIHEGTEFPRQIDASDEDV</sequence>
<reference evidence="2" key="1">
    <citation type="submission" date="2021-06" db="EMBL/GenBank/DDBJ databases">
        <authorList>
            <person name="Kallberg Y."/>
            <person name="Tangrot J."/>
            <person name="Rosling A."/>
        </authorList>
    </citation>
    <scope>NUCLEOTIDE SEQUENCE</scope>
    <source>
        <strain evidence="2">IA702</strain>
    </source>
</reference>
<comment type="caution">
    <text evidence="2">The sequence shown here is derived from an EMBL/GenBank/DDBJ whole genome shotgun (WGS) entry which is preliminary data.</text>
</comment>
<dbReference type="InterPro" id="IPR050951">
    <property type="entry name" value="Retrovirus_Pol_polyprotein"/>
</dbReference>
<feature type="domain" description="Integrase catalytic" evidence="1">
    <location>
        <begin position="117"/>
        <end position="279"/>
    </location>
</feature>
<dbReference type="PROSITE" id="PS50994">
    <property type="entry name" value="INTEGRASE"/>
    <property type="match status" value="1"/>
</dbReference>
<dbReference type="Pfam" id="PF17921">
    <property type="entry name" value="Integrase_H2C2"/>
    <property type="match status" value="1"/>
</dbReference>
<keyword evidence="3" id="KW-1185">Reference proteome</keyword>
<dbReference type="EMBL" id="CAJVPJ010001447">
    <property type="protein sequence ID" value="CAG8591496.1"/>
    <property type="molecule type" value="Genomic_DNA"/>
</dbReference>
<dbReference type="PANTHER" id="PTHR37984:SF5">
    <property type="entry name" value="PROTEIN NYNRIN-LIKE"/>
    <property type="match status" value="1"/>
</dbReference>
<dbReference type="InterPro" id="IPR001584">
    <property type="entry name" value="Integrase_cat-core"/>
</dbReference>